<evidence type="ECO:0000256" key="1">
    <source>
        <dbReference type="SAM" id="Phobius"/>
    </source>
</evidence>
<reference evidence="2" key="2">
    <citation type="submission" date="2023-02" db="EMBL/GenBank/DDBJ databases">
        <authorList>
            <person name="Rayyan A."/>
            <person name="Meyer T."/>
            <person name="Kyndt J.A."/>
        </authorList>
    </citation>
    <scope>NUCLEOTIDE SEQUENCE</scope>
    <source>
        <strain evidence="2">DSM 9987</strain>
    </source>
</reference>
<name>A0ABT5JDH3_RHOTP</name>
<protein>
    <submittedName>
        <fullName evidence="2">Cyd operon YbgE family protein</fullName>
    </submittedName>
</protein>
<keyword evidence="1" id="KW-0472">Membrane</keyword>
<keyword evidence="3" id="KW-1185">Reference proteome</keyword>
<accession>A0ABT5JDH3</accession>
<evidence type="ECO:0000313" key="2">
    <source>
        <dbReference type="EMBL" id="MDC7787677.1"/>
    </source>
</evidence>
<feature type="transmembrane region" description="Helical" evidence="1">
    <location>
        <begin position="77"/>
        <end position="97"/>
    </location>
</feature>
<dbReference type="EMBL" id="JAQQLI010000031">
    <property type="protein sequence ID" value="MDC7787677.1"/>
    <property type="molecule type" value="Genomic_DNA"/>
</dbReference>
<dbReference type="Proteomes" id="UP001165652">
    <property type="component" value="Unassembled WGS sequence"/>
</dbReference>
<keyword evidence="1" id="KW-1133">Transmembrane helix</keyword>
<dbReference type="InterPro" id="IPR011846">
    <property type="entry name" value="Cyd_oper_YbgE"/>
</dbReference>
<dbReference type="RefSeq" id="WP_272778517.1">
    <property type="nucleotide sequence ID" value="NZ_JAQQLI010000031.1"/>
</dbReference>
<feature type="transmembrane region" description="Helical" evidence="1">
    <location>
        <begin position="52"/>
        <end position="71"/>
    </location>
</feature>
<sequence>MPDAATAFVPERPGARPGPGWSVPALLIGIGVAVTVTIYPRAVTRPDGAPDMLAAALLFVAMSAGFVRGTGFVPRNLVGRLGLSLPVSLLALAAAVVRLMPL</sequence>
<evidence type="ECO:0000313" key="3">
    <source>
        <dbReference type="Proteomes" id="UP001165652"/>
    </source>
</evidence>
<proteinExistence type="predicted"/>
<dbReference type="Pfam" id="PF09600">
    <property type="entry name" value="Cyd_oper_YbgE"/>
    <property type="match status" value="1"/>
</dbReference>
<keyword evidence="1" id="KW-0812">Transmembrane</keyword>
<feature type="transmembrane region" description="Helical" evidence="1">
    <location>
        <begin position="20"/>
        <end position="40"/>
    </location>
</feature>
<comment type="caution">
    <text evidence="2">The sequence shown here is derived from an EMBL/GenBank/DDBJ whole genome shotgun (WGS) entry which is preliminary data.</text>
</comment>
<organism evidence="2 3">
    <name type="scientific">Rhodoplanes tepidamans</name>
    <name type="common">Rhodoplanes cryptolactis</name>
    <dbReference type="NCBI Taxonomy" id="200616"/>
    <lineage>
        <taxon>Bacteria</taxon>
        <taxon>Pseudomonadati</taxon>
        <taxon>Pseudomonadota</taxon>
        <taxon>Alphaproteobacteria</taxon>
        <taxon>Hyphomicrobiales</taxon>
        <taxon>Nitrobacteraceae</taxon>
        <taxon>Rhodoplanes</taxon>
    </lineage>
</organism>
<reference evidence="2" key="1">
    <citation type="journal article" date="2023" name="Microbiol Resour">
        <title>Genome Sequences of Rhodoplanes serenus and Two Thermotolerant Strains, Rhodoplanes tepidamans and 'Rhodoplanes cryptolactis,' Further Refine the Genus.</title>
        <authorList>
            <person name="Rayyan A.A."/>
            <person name="Kyndt J.A."/>
        </authorList>
    </citation>
    <scope>NUCLEOTIDE SEQUENCE</scope>
    <source>
        <strain evidence="2">DSM 9987</strain>
    </source>
</reference>
<gene>
    <name evidence="2" type="ORF">PQJ73_18465</name>
</gene>